<dbReference type="RefSeq" id="WP_076712154.1">
    <property type="nucleotide sequence ID" value="NZ_MOEN01000001.1"/>
</dbReference>
<sequence>MLKKIVDKIFKNFHYKLFAVIFSFLLWFLAAKQESIVLTVKLPLKIETPPTVNVADYTPKKIAVEVEGTKKSIEFIKEEGKIYIKLPPRHIRSNGTTIISINPSIITLKPQLPDVSIINVKTKKLTLKLEKVIRKLVPVKVVLIGKKRRKFKVENTTPNYVTIYIPESKTSTINSVKTEPIDTTYLKSNGTIYAKIASPYRTFPESVEVKLIRR</sequence>
<comment type="caution">
    <text evidence="1">The sequence shown here is derived from an EMBL/GenBank/DDBJ whole genome shotgun (WGS) entry which is preliminary data.</text>
</comment>
<dbReference type="STRING" id="1914305.BLW93_00535"/>
<dbReference type="PANTHER" id="PTHR37804:SF1">
    <property type="entry name" value="CDAA REGULATORY PROTEIN CDAR"/>
    <property type="match status" value="1"/>
</dbReference>
<evidence type="ECO:0000313" key="2">
    <source>
        <dbReference type="Proteomes" id="UP000187408"/>
    </source>
</evidence>
<dbReference type="OrthoDB" id="13935at2"/>
<name>A0A1R1MNR4_9BACT</name>
<evidence type="ECO:0008006" key="3">
    <source>
        <dbReference type="Google" id="ProtNLM"/>
    </source>
</evidence>
<dbReference type="EMBL" id="MOEN01000001">
    <property type="protein sequence ID" value="OMH41403.1"/>
    <property type="molecule type" value="Genomic_DNA"/>
</dbReference>
<dbReference type="PANTHER" id="PTHR37804">
    <property type="entry name" value="CDAA REGULATORY PROTEIN CDAR"/>
    <property type="match status" value="1"/>
</dbReference>
<organism evidence="1 2">
    <name type="scientific">Desulfurobacterium indicum</name>
    <dbReference type="NCBI Taxonomy" id="1914305"/>
    <lineage>
        <taxon>Bacteria</taxon>
        <taxon>Pseudomonadati</taxon>
        <taxon>Aquificota</taxon>
        <taxon>Aquificia</taxon>
        <taxon>Desulfurobacteriales</taxon>
        <taxon>Desulfurobacteriaceae</taxon>
        <taxon>Desulfurobacterium</taxon>
    </lineage>
</organism>
<dbReference type="AlphaFoldDB" id="A0A1R1MNR4"/>
<reference evidence="1 2" key="1">
    <citation type="submission" date="2016-10" db="EMBL/GenBank/DDBJ databases">
        <title>Genome sequence of a sulfur-reducing bacterium Desulfurobacterium indicum K6013.</title>
        <authorList>
            <person name="Cao J."/>
            <person name="Shao Z."/>
            <person name="Alain K."/>
            <person name="Jebbar M."/>
        </authorList>
    </citation>
    <scope>NUCLEOTIDE SEQUENCE [LARGE SCALE GENOMIC DNA]</scope>
    <source>
        <strain evidence="1 2">K6013</strain>
    </source>
</reference>
<dbReference type="Proteomes" id="UP000187408">
    <property type="component" value="Unassembled WGS sequence"/>
</dbReference>
<evidence type="ECO:0000313" key="1">
    <source>
        <dbReference type="EMBL" id="OMH41403.1"/>
    </source>
</evidence>
<protein>
    <recommendedName>
        <fullName evidence="3">YbbR-like domain-containing protein</fullName>
    </recommendedName>
</protein>
<dbReference type="Gene3D" id="2.170.120.40">
    <property type="entry name" value="YbbR-like domain"/>
    <property type="match status" value="1"/>
</dbReference>
<dbReference type="InterPro" id="IPR053154">
    <property type="entry name" value="c-di-AMP_regulator"/>
</dbReference>
<gene>
    <name evidence="1" type="ORF">BLW93_00535</name>
</gene>
<keyword evidence="2" id="KW-1185">Reference proteome</keyword>
<accession>A0A1R1MNR4</accession>
<proteinExistence type="predicted"/>